<keyword evidence="2" id="KW-0808">Transferase</keyword>
<evidence type="ECO:0000313" key="4">
    <source>
        <dbReference type="Proteomes" id="UP000030765"/>
    </source>
</evidence>
<protein>
    <submittedName>
        <fullName evidence="2 3">DNA-directed DNA polymerase</fullName>
    </submittedName>
</protein>
<reference evidence="2 4" key="1">
    <citation type="journal article" date="2014" name="BMC Genomics">
        <title>Genome sequence of Anopheles sinensis provides insight into genetics basis of mosquito competence for malaria parasites.</title>
        <authorList>
            <person name="Zhou D."/>
            <person name="Zhang D."/>
            <person name="Ding G."/>
            <person name="Shi L."/>
            <person name="Hou Q."/>
            <person name="Ye Y."/>
            <person name="Xu Y."/>
            <person name="Zhou H."/>
            <person name="Xiong C."/>
            <person name="Li S."/>
            <person name="Yu J."/>
            <person name="Hong S."/>
            <person name="Yu X."/>
            <person name="Zou P."/>
            <person name="Chen C."/>
            <person name="Chang X."/>
            <person name="Wang W."/>
            <person name="Lv Y."/>
            <person name="Sun Y."/>
            <person name="Ma L."/>
            <person name="Shen B."/>
            <person name="Zhu C."/>
        </authorList>
    </citation>
    <scope>NUCLEOTIDE SEQUENCE [LARGE SCALE GENOMIC DNA]</scope>
</reference>
<dbReference type="EnsemblMetazoa" id="ASIC009769-RA">
    <property type="protein sequence ID" value="ASIC009769-PA"/>
    <property type="gene ID" value="ASIC009769"/>
</dbReference>
<dbReference type="Proteomes" id="UP000030765">
    <property type="component" value="Unassembled WGS sequence"/>
</dbReference>
<sequence>MSSTEVGMVPAKSSIKLAHIKGRDATLPEASSVLVNCFPHFLLARVAERPTTGEAVVQSEIGARQAVRKFCLFVIGFARERQYLPAGSQPFMEDGMPTTNTYASRVFAVSSAMLSPTVFVESFDEPHRRLFGTTENGVALTPSPRLNRITGAQRPGGKDLSR</sequence>
<dbReference type="EMBL" id="ATLV01017319">
    <property type="status" value="NOT_ANNOTATED_CDS"/>
    <property type="molecule type" value="Genomic_DNA"/>
</dbReference>
<reference evidence="3" key="2">
    <citation type="submission" date="2020-05" db="UniProtKB">
        <authorList>
            <consortium name="EnsemblMetazoa"/>
        </authorList>
    </citation>
    <scope>IDENTIFICATION</scope>
</reference>
<organism evidence="2">
    <name type="scientific">Anopheles sinensis</name>
    <name type="common">Mosquito</name>
    <dbReference type="NCBI Taxonomy" id="74873"/>
    <lineage>
        <taxon>Eukaryota</taxon>
        <taxon>Metazoa</taxon>
        <taxon>Ecdysozoa</taxon>
        <taxon>Arthropoda</taxon>
        <taxon>Hexapoda</taxon>
        <taxon>Insecta</taxon>
        <taxon>Pterygota</taxon>
        <taxon>Neoptera</taxon>
        <taxon>Endopterygota</taxon>
        <taxon>Diptera</taxon>
        <taxon>Nematocera</taxon>
        <taxon>Culicoidea</taxon>
        <taxon>Culicidae</taxon>
        <taxon>Anophelinae</taxon>
        <taxon>Anopheles</taxon>
    </lineage>
</organism>
<evidence type="ECO:0000313" key="3">
    <source>
        <dbReference type="EnsemblMetazoa" id="ASIC009769-PA"/>
    </source>
</evidence>
<gene>
    <name evidence="2" type="ORF">ZHAS_00009769</name>
</gene>
<dbReference type="AlphaFoldDB" id="A0A084VVW4"/>
<dbReference type="GO" id="GO:0003887">
    <property type="term" value="F:DNA-directed DNA polymerase activity"/>
    <property type="evidence" value="ECO:0007669"/>
    <property type="project" value="UniProtKB-KW"/>
</dbReference>
<keyword evidence="2" id="KW-0239">DNA-directed DNA polymerase</keyword>
<feature type="region of interest" description="Disordered" evidence="1">
    <location>
        <begin position="141"/>
        <end position="162"/>
    </location>
</feature>
<keyword evidence="4" id="KW-1185">Reference proteome</keyword>
<keyword evidence="2" id="KW-0548">Nucleotidyltransferase</keyword>
<accession>A0A084VVW4</accession>
<name>A0A084VVW4_ANOSI</name>
<proteinExistence type="predicted"/>
<evidence type="ECO:0000256" key="1">
    <source>
        <dbReference type="SAM" id="MobiDB-lite"/>
    </source>
</evidence>
<dbReference type="VEuPathDB" id="VectorBase:ASIC009769"/>
<dbReference type="EMBL" id="KE525161">
    <property type="protein sequence ID" value="KFB42108.1"/>
    <property type="molecule type" value="Genomic_DNA"/>
</dbReference>
<evidence type="ECO:0000313" key="2">
    <source>
        <dbReference type="EMBL" id="KFB42108.1"/>
    </source>
</evidence>